<evidence type="ECO:0000256" key="15">
    <source>
        <dbReference type="SAM" id="Phobius"/>
    </source>
</evidence>
<gene>
    <name evidence="17" type="ORF">D4764_12G0002230</name>
</gene>
<keyword evidence="9 15" id="KW-1133">Transmembrane helix</keyword>
<evidence type="ECO:0000256" key="12">
    <source>
        <dbReference type="ARBA" id="ARBA00037801"/>
    </source>
</evidence>
<keyword evidence="18" id="KW-1185">Reference proteome</keyword>
<evidence type="ECO:0000256" key="14">
    <source>
        <dbReference type="SAM" id="MobiDB-lite"/>
    </source>
</evidence>
<dbReference type="SMART" id="SM00054">
    <property type="entry name" value="EFh"/>
    <property type="match status" value="2"/>
</dbReference>
<evidence type="ECO:0000256" key="9">
    <source>
        <dbReference type="ARBA" id="ARBA00022989"/>
    </source>
</evidence>
<dbReference type="Pfam" id="PF13499">
    <property type="entry name" value="EF-hand_7"/>
    <property type="match status" value="1"/>
</dbReference>
<dbReference type="PROSITE" id="PS50222">
    <property type="entry name" value="EF_HAND_2"/>
    <property type="match status" value="2"/>
</dbReference>
<keyword evidence="6" id="KW-0479">Metal-binding</keyword>
<organism evidence="17 18">
    <name type="scientific">Takifugu flavidus</name>
    <name type="common">sansaifugu</name>
    <dbReference type="NCBI Taxonomy" id="433684"/>
    <lineage>
        <taxon>Eukaryota</taxon>
        <taxon>Metazoa</taxon>
        <taxon>Chordata</taxon>
        <taxon>Craniata</taxon>
        <taxon>Vertebrata</taxon>
        <taxon>Euteleostomi</taxon>
        <taxon>Actinopterygii</taxon>
        <taxon>Neopterygii</taxon>
        <taxon>Teleostei</taxon>
        <taxon>Neoteleostei</taxon>
        <taxon>Acanthomorphata</taxon>
        <taxon>Eupercaria</taxon>
        <taxon>Tetraodontiformes</taxon>
        <taxon>Tetradontoidea</taxon>
        <taxon>Tetraodontidae</taxon>
        <taxon>Takifugu</taxon>
    </lineage>
</organism>
<feature type="region of interest" description="Disordered" evidence="14">
    <location>
        <begin position="1"/>
        <end position="21"/>
    </location>
</feature>
<dbReference type="InterPro" id="IPR051111">
    <property type="entry name" value="Ca-binding_regulatory"/>
</dbReference>
<dbReference type="GO" id="GO:0005886">
    <property type="term" value="C:plasma membrane"/>
    <property type="evidence" value="ECO:0007669"/>
    <property type="project" value="UniProtKB-SubCell"/>
</dbReference>
<dbReference type="GO" id="GO:0032588">
    <property type="term" value="C:trans-Golgi network membrane"/>
    <property type="evidence" value="ECO:0007669"/>
    <property type="project" value="TreeGrafter"/>
</dbReference>
<evidence type="ECO:0000256" key="13">
    <source>
        <dbReference type="ARBA" id="ARBA00038636"/>
    </source>
</evidence>
<dbReference type="InterPro" id="IPR002048">
    <property type="entry name" value="EF_hand_dom"/>
</dbReference>
<protein>
    <submittedName>
        <fullName evidence="17">Calcium-binding protein 8</fullName>
    </submittedName>
</protein>
<feature type="domain" description="EF-hand" evidence="16">
    <location>
        <begin position="167"/>
        <end position="202"/>
    </location>
</feature>
<dbReference type="FunFam" id="1.10.238.10:FF:000115">
    <property type="entry name" value="Calcium-binding protein 8"/>
    <property type="match status" value="1"/>
</dbReference>
<evidence type="ECO:0000256" key="7">
    <source>
        <dbReference type="ARBA" id="ARBA00022737"/>
    </source>
</evidence>
<keyword evidence="7" id="KW-0677">Repeat</keyword>
<dbReference type="InterPro" id="IPR001751">
    <property type="entry name" value="S100/CaBP7/8-like_CS"/>
</dbReference>
<keyword evidence="8" id="KW-0106">Calcium</keyword>
<evidence type="ECO:0000256" key="5">
    <source>
        <dbReference type="ARBA" id="ARBA00022692"/>
    </source>
</evidence>
<dbReference type="InterPro" id="IPR011992">
    <property type="entry name" value="EF-hand-dom_pair"/>
</dbReference>
<keyword evidence="5 15" id="KW-0812">Transmembrane</keyword>
<evidence type="ECO:0000256" key="3">
    <source>
        <dbReference type="ARBA" id="ARBA00022475"/>
    </source>
</evidence>
<dbReference type="GO" id="GO:0048471">
    <property type="term" value="C:perinuclear region of cytoplasm"/>
    <property type="evidence" value="ECO:0007669"/>
    <property type="project" value="UniProtKB-SubCell"/>
</dbReference>
<comment type="caution">
    <text evidence="17">The sequence shown here is derived from an EMBL/GenBank/DDBJ whole genome shotgun (WGS) entry which is preliminary data.</text>
</comment>
<reference evidence="17 18" key="1">
    <citation type="submission" date="2019-04" db="EMBL/GenBank/DDBJ databases">
        <title>Chromosome genome assembly for Takifugu flavidus.</title>
        <authorList>
            <person name="Xiao S."/>
        </authorList>
    </citation>
    <scope>NUCLEOTIDE SEQUENCE [LARGE SCALE GENOMIC DNA]</scope>
    <source>
        <strain evidence="17">HTHZ2018</strain>
        <tissue evidence="17">Muscle</tissue>
    </source>
</reference>
<evidence type="ECO:0000256" key="6">
    <source>
        <dbReference type="ARBA" id="ARBA00022723"/>
    </source>
</evidence>
<proteinExistence type="predicted"/>
<dbReference type="SUPFAM" id="SSF47473">
    <property type="entry name" value="EF-hand"/>
    <property type="match status" value="1"/>
</dbReference>
<name>A0A5C6PBN8_9TELE</name>
<dbReference type="PROSITE" id="PS00018">
    <property type="entry name" value="EF_HAND_1"/>
    <property type="match status" value="2"/>
</dbReference>
<dbReference type="CDD" id="cd00051">
    <property type="entry name" value="EFh"/>
    <property type="match status" value="1"/>
</dbReference>
<dbReference type="Proteomes" id="UP000324091">
    <property type="component" value="Chromosome 12"/>
</dbReference>
<keyword evidence="4" id="KW-0963">Cytoplasm</keyword>
<evidence type="ECO:0000313" key="17">
    <source>
        <dbReference type="EMBL" id="TWW76833.1"/>
    </source>
</evidence>
<feature type="domain" description="EF-hand" evidence="16">
    <location>
        <begin position="203"/>
        <end position="238"/>
    </location>
</feature>
<dbReference type="PROSITE" id="PS00303">
    <property type="entry name" value="S100_CABP"/>
    <property type="match status" value="1"/>
</dbReference>
<evidence type="ECO:0000256" key="8">
    <source>
        <dbReference type="ARBA" id="ARBA00022837"/>
    </source>
</evidence>
<evidence type="ECO:0000259" key="16">
    <source>
        <dbReference type="PROSITE" id="PS50222"/>
    </source>
</evidence>
<dbReference type="InterPro" id="IPR018247">
    <property type="entry name" value="EF_Hand_1_Ca_BS"/>
</dbReference>
<comment type="subunit">
    <text evidence="13">Interacts with PI4KB. This binding competes with FREQ/NCS1 binding in a calcium-dependent manner.</text>
</comment>
<evidence type="ECO:0000256" key="11">
    <source>
        <dbReference type="ARBA" id="ARBA00023136"/>
    </source>
</evidence>
<feature type="transmembrane region" description="Helical" evidence="15">
    <location>
        <begin position="323"/>
        <end position="345"/>
    </location>
</feature>
<dbReference type="PANTHER" id="PTHR46311">
    <property type="entry name" value="CALCIUM-BINDING PROTEIN 8-RELATED"/>
    <property type="match status" value="1"/>
</dbReference>
<accession>A0A5C6PBN8</accession>
<dbReference type="AlphaFoldDB" id="A0A5C6PBN8"/>
<sequence length="350" mass="39021">MEEEVTEADPQPTGMIPSPGLHSEVNGDLPGHPYLRDGLLDMIESPEREPVALRDSAEYGQSLQCGEKMPFHHVTAGLLYKGSYLNRSLSDSDSDVLASISVEELADTMQHPSELSLLDTRYPFGSVAAGMRPDSCRVQGAAPRQTSAIDTAREPGPKRAKVKMALAHPAEIREAFKVLDRDGNGFISKQELGMAMRSLGYMPSEVELAIIMQRLDMDGDGQVDFNEFMTILGPKLLSSETREGFLGNTIDTIFWQFDMQRITLEELKHILFYAFRDHLTMKDIENIIINEEESLKENSGNCQTEFEGVHPSKKNRQTCVRKSLICAFAMAFIISVMLIAANQMLRNGME</sequence>
<dbReference type="EMBL" id="RHFK02000004">
    <property type="protein sequence ID" value="TWW76833.1"/>
    <property type="molecule type" value="Genomic_DNA"/>
</dbReference>
<keyword evidence="11 15" id="KW-0472">Membrane</keyword>
<evidence type="ECO:0000256" key="4">
    <source>
        <dbReference type="ARBA" id="ARBA00022490"/>
    </source>
</evidence>
<evidence type="ECO:0000256" key="10">
    <source>
        <dbReference type="ARBA" id="ARBA00023034"/>
    </source>
</evidence>
<comment type="subcellular location">
    <subcellularLocation>
        <location evidence="1">Cell membrane</location>
        <topology evidence="1">Single-pass type IV membrane protein</topology>
    </subcellularLocation>
    <subcellularLocation>
        <location evidence="2">Cytoplasm</location>
        <location evidence="2">Perinuclear region</location>
    </subcellularLocation>
    <subcellularLocation>
        <location evidence="12">Golgi apparatus</location>
        <location evidence="12">trans-Golgi network membrane</location>
        <topology evidence="12">Single-pass type IV membrane protein</topology>
    </subcellularLocation>
</comment>
<evidence type="ECO:0000256" key="1">
    <source>
        <dbReference type="ARBA" id="ARBA00004521"/>
    </source>
</evidence>
<dbReference type="GO" id="GO:0005509">
    <property type="term" value="F:calcium ion binding"/>
    <property type="evidence" value="ECO:0007669"/>
    <property type="project" value="InterPro"/>
</dbReference>
<evidence type="ECO:0000256" key="2">
    <source>
        <dbReference type="ARBA" id="ARBA00004556"/>
    </source>
</evidence>
<evidence type="ECO:0000313" key="18">
    <source>
        <dbReference type="Proteomes" id="UP000324091"/>
    </source>
</evidence>
<dbReference type="Gene3D" id="1.10.238.10">
    <property type="entry name" value="EF-hand"/>
    <property type="match status" value="1"/>
</dbReference>
<keyword evidence="3" id="KW-1003">Cell membrane</keyword>
<dbReference type="PANTHER" id="PTHR46311:SF3">
    <property type="entry name" value="CALCIUM-BINDING PROTEIN 8"/>
    <property type="match status" value="1"/>
</dbReference>
<keyword evidence="10" id="KW-0333">Golgi apparatus</keyword>